<dbReference type="PANTHER" id="PTHR46383:SF1">
    <property type="entry name" value="ASPARTATE AMINOTRANSFERASE"/>
    <property type="match status" value="1"/>
</dbReference>
<evidence type="ECO:0000313" key="8">
    <source>
        <dbReference type="EMBL" id="NYB72649.1"/>
    </source>
</evidence>
<evidence type="ECO:0000313" key="9">
    <source>
        <dbReference type="Proteomes" id="UP000611629"/>
    </source>
</evidence>
<evidence type="ECO:0000256" key="3">
    <source>
        <dbReference type="ARBA" id="ARBA00022576"/>
    </source>
</evidence>
<dbReference type="Gene3D" id="3.40.640.10">
    <property type="entry name" value="Type I PLP-dependent aspartate aminotransferase-like (Major domain)"/>
    <property type="match status" value="1"/>
</dbReference>
<dbReference type="Proteomes" id="UP000611629">
    <property type="component" value="Unassembled WGS sequence"/>
</dbReference>
<protein>
    <recommendedName>
        <fullName evidence="6">Aminotransferase</fullName>
        <ecNumber evidence="6">2.6.1.-</ecNumber>
    </recommendedName>
</protein>
<keyword evidence="9" id="KW-1185">Reference proteome</keyword>
<proteinExistence type="inferred from homology"/>
<dbReference type="InterPro" id="IPR004839">
    <property type="entry name" value="Aminotransferase_I/II_large"/>
</dbReference>
<dbReference type="InterPro" id="IPR015421">
    <property type="entry name" value="PyrdxlP-dep_Trfase_major"/>
</dbReference>
<dbReference type="PANTHER" id="PTHR46383">
    <property type="entry name" value="ASPARTATE AMINOTRANSFERASE"/>
    <property type="match status" value="1"/>
</dbReference>
<dbReference type="PROSITE" id="PS00105">
    <property type="entry name" value="AA_TRANSFER_CLASS_1"/>
    <property type="match status" value="1"/>
</dbReference>
<evidence type="ECO:0000256" key="2">
    <source>
        <dbReference type="ARBA" id="ARBA00007441"/>
    </source>
</evidence>
<evidence type="ECO:0000256" key="1">
    <source>
        <dbReference type="ARBA" id="ARBA00001933"/>
    </source>
</evidence>
<evidence type="ECO:0000256" key="4">
    <source>
        <dbReference type="ARBA" id="ARBA00022679"/>
    </source>
</evidence>
<evidence type="ECO:0000256" key="6">
    <source>
        <dbReference type="RuleBase" id="RU000481"/>
    </source>
</evidence>
<reference evidence="8" key="1">
    <citation type="submission" date="2020-07" db="EMBL/GenBank/DDBJ databases">
        <title>Genomic analysis of a strain of Sedimentibacter Hydroxybenzoicus DSM7310.</title>
        <authorList>
            <person name="Ma S."/>
        </authorList>
    </citation>
    <scope>NUCLEOTIDE SEQUENCE</scope>
    <source>
        <strain evidence="8">DSM 7310</strain>
    </source>
</reference>
<name>A0A974BGE3_SEDHY</name>
<comment type="cofactor">
    <cofactor evidence="1 6">
        <name>pyridoxal 5'-phosphate</name>
        <dbReference type="ChEBI" id="CHEBI:597326"/>
    </cofactor>
</comment>
<dbReference type="GO" id="GO:0008483">
    <property type="term" value="F:transaminase activity"/>
    <property type="evidence" value="ECO:0007669"/>
    <property type="project" value="UniProtKB-KW"/>
</dbReference>
<dbReference type="InterPro" id="IPR015422">
    <property type="entry name" value="PyrdxlP-dep_Trfase_small"/>
</dbReference>
<comment type="caution">
    <text evidence="8">The sequence shown here is derived from an EMBL/GenBank/DDBJ whole genome shotgun (WGS) entry which is preliminary data.</text>
</comment>
<dbReference type="CDD" id="cd00609">
    <property type="entry name" value="AAT_like"/>
    <property type="match status" value="1"/>
</dbReference>
<dbReference type="SUPFAM" id="SSF53383">
    <property type="entry name" value="PLP-dependent transferases"/>
    <property type="match status" value="1"/>
</dbReference>
<dbReference type="InterPro" id="IPR004838">
    <property type="entry name" value="NHTrfase_class1_PyrdxlP-BS"/>
</dbReference>
<gene>
    <name evidence="8" type="ORF">HZF24_00680</name>
</gene>
<dbReference type="GO" id="GO:0030170">
    <property type="term" value="F:pyridoxal phosphate binding"/>
    <property type="evidence" value="ECO:0007669"/>
    <property type="project" value="InterPro"/>
</dbReference>
<dbReference type="FunFam" id="3.40.640.10:FF:000033">
    <property type="entry name" value="Aspartate aminotransferase"/>
    <property type="match status" value="1"/>
</dbReference>
<dbReference type="RefSeq" id="WP_179236334.1">
    <property type="nucleotide sequence ID" value="NZ_JACBNQ010000001.1"/>
</dbReference>
<dbReference type="NCBIfam" id="NF004975">
    <property type="entry name" value="PRK06348.1"/>
    <property type="match status" value="1"/>
</dbReference>
<keyword evidence="3 6" id="KW-0032">Aminotransferase</keyword>
<dbReference type="AlphaFoldDB" id="A0A974BGE3"/>
<dbReference type="Gene3D" id="3.90.1150.10">
    <property type="entry name" value="Aspartate Aminotransferase, domain 1"/>
    <property type="match status" value="1"/>
</dbReference>
<dbReference type="InterPro" id="IPR050596">
    <property type="entry name" value="AspAT/PAT-like"/>
</dbReference>
<dbReference type="Pfam" id="PF00155">
    <property type="entry name" value="Aminotran_1_2"/>
    <property type="match status" value="1"/>
</dbReference>
<comment type="similarity">
    <text evidence="2 6">Belongs to the class-I pyridoxal-phosphate-dependent aminotransferase family.</text>
</comment>
<dbReference type="GO" id="GO:0006520">
    <property type="term" value="P:amino acid metabolic process"/>
    <property type="evidence" value="ECO:0007669"/>
    <property type="project" value="InterPro"/>
</dbReference>
<sequence length="388" mass="44490">MKHKYIAKRYWNTVASAMGEVGTMMGKYNDIIDLTFGDPDFTTDEIIINAAFEDAKKGHTHYTNFYGDEELRREVCKYYKEDYNIDISVDETFISTSACQGLWLVLETITDDGDEIIIHEPFFTPYPDQIKLTRGIPVYLDTYEEEGFQINVERLENLITNRTKAIVINTPNNPSGARFSDETLYKIAEIAEKYDILVIADDIYGLYTFDSEEKNMPFMNIKGMRERTITVCSASKDFAMTGWRVGYIIAPSYLIDAMEKINENNVFTAPSISQRGMLHAIRNRKLIQPKLYEAFKERVFYSYERICKTKNMSVLPPRGTFYLFPNIKGTGLSSEEVAKKLFEEAHVLVIPGNGFGKSGEGYIRIACTVSVDKIKEAFDRINRMSIFS</sequence>
<dbReference type="EC" id="2.6.1.-" evidence="6"/>
<organism evidence="8 9">
    <name type="scientific">Sedimentibacter hydroxybenzoicus DSM 7310</name>
    <dbReference type="NCBI Taxonomy" id="1123245"/>
    <lineage>
        <taxon>Bacteria</taxon>
        <taxon>Bacillati</taxon>
        <taxon>Bacillota</taxon>
        <taxon>Tissierellia</taxon>
        <taxon>Sedimentibacter</taxon>
    </lineage>
</organism>
<feature type="domain" description="Aminotransferase class I/classII large" evidence="7">
    <location>
        <begin position="30"/>
        <end position="381"/>
    </location>
</feature>
<dbReference type="InterPro" id="IPR015424">
    <property type="entry name" value="PyrdxlP-dep_Trfase"/>
</dbReference>
<evidence type="ECO:0000256" key="5">
    <source>
        <dbReference type="ARBA" id="ARBA00022898"/>
    </source>
</evidence>
<keyword evidence="5" id="KW-0663">Pyridoxal phosphate</keyword>
<dbReference type="EMBL" id="JACBNQ010000001">
    <property type="protein sequence ID" value="NYB72649.1"/>
    <property type="molecule type" value="Genomic_DNA"/>
</dbReference>
<keyword evidence="4 6" id="KW-0808">Transferase</keyword>
<evidence type="ECO:0000259" key="7">
    <source>
        <dbReference type="Pfam" id="PF00155"/>
    </source>
</evidence>
<accession>A0A974BGE3</accession>